<name>A0ABR6YFD8_9BURK</name>
<evidence type="ECO:0000313" key="2">
    <source>
        <dbReference type="Proteomes" id="UP000624279"/>
    </source>
</evidence>
<organism evidence="1 2">
    <name type="scientific">Undibacterium flavidum</name>
    <dbReference type="NCBI Taxonomy" id="2762297"/>
    <lineage>
        <taxon>Bacteria</taxon>
        <taxon>Pseudomonadati</taxon>
        <taxon>Pseudomonadota</taxon>
        <taxon>Betaproteobacteria</taxon>
        <taxon>Burkholderiales</taxon>
        <taxon>Oxalobacteraceae</taxon>
        <taxon>Undibacterium</taxon>
    </lineage>
</organism>
<sequence>MSRYVHVCSILIEHHYYVNGENQKLQFLQTRETAALVKQRQLILRQTQNGLEVWQDCASEDVSVSEQSIDLTFDVISDDPWYAFRTDWDAVGQICVWQNQLSDSCSMMILGDVDAGKNESQSSSRFVQYTRRNLSRVLFSVHVSHVQKTAGKLIDSGHERSNSYVFSLPSKLMHWKYFFSGAIAKKKLQIVDLDAKEDGDGIVFVHSKGVANADGKAMVSLQAMPMQAFPNQRFQLREESGAGRILIKRLPNASMVKVGKERGNDGSSFIVAEIYIHQ</sequence>
<dbReference type="Proteomes" id="UP000624279">
    <property type="component" value="Unassembled WGS sequence"/>
</dbReference>
<dbReference type="EMBL" id="JACOGA010000017">
    <property type="protein sequence ID" value="MBC3875301.1"/>
    <property type="molecule type" value="Genomic_DNA"/>
</dbReference>
<proteinExistence type="predicted"/>
<reference evidence="1 2" key="1">
    <citation type="submission" date="2020-08" db="EMBL/GenBank/DDBJ databases">
        <title>Novel species isolated from subtropical streams in China.</title>
        <authorList>
            <person name="Lu H."/>
        </authorList>
    </citation>
    <scope>NUCLEOTIDE SEQUENCE [LARGE SCALE GENOMIC DNA]</scope>
    <source>
        <strain evidence="1 2">LX15W</strain>
    </source>
</reference>
<dbReference type="RefSeq" id="WP_186943271.1">
    <property type="nucleotide sequence ID" value="NZ_JACOGA010000017.1"/>
</dbReference>
<protein>
    <submittedName>
        <fullName evidence="1">Uncharacterized protein</fullName>
    </submittedName>
</protein>
<gene>
    <name evidence="1" type="ORF">H8K55_17060</name>
</gene>
<accession>A0ABR6YFD8</accession>
<comment type="caution">
    <text evidence="1">The sequence shown here is derived from an EMBL/GenBank/DDBJ whole genome shotgun (WGS) entry which is preliminary data.</text>
</comment>
<keyword evidence="2" id="KW-1185">Reference proteome</keyword>
<evidence type="ECO:0000313" key="1">
    <source>
        <dbReference type="EMBL" id="MBC3875301.1"/>
    </source>
</evidence>